<name>A0A0A9EIH1_ARUDO</name>
<evidence type="ECO:0000256" key="1">
    <source>
        <dbReference type="SAM" id="MobiDB-lite"/>
    </source>
</evidence>
<feature type="compositionally biased region" description="Polar residues" evidence="1">
    <location>
        <begin position="1"/>
        <end position="27"/>
    </location>
</feature>
<proteinExistence type="predicted"/>
<dbReference type="EMBL" id="GBRH01200285">
    <property type="protein sequence ID" value="JAD97610.1"/>
    <property type="molecule type" value="Transcribed_RNA"/>
</dbReference>
<reference evidence="2" key="1">
    <citation type="submission" date="2014-09" db="EMBL/GenBank/DDBJ databases">
        <authorList>
            <person name="Magalhaes I.L.F."/>
            <person name="Oliveira U."/>
            <person name="Santos F.R."/>
            <person name="Vidigal T.H.D.A."/>
            <person name="Brescovit A.D."/>
            <person name="Santos A.J."/>
        </authorList>
    </citation>
    <scope>NUCLEOTIDE SEQUENCE</scope>
    <source>
        <tissue evidence="2">Shoot tissue taken approximately 20 cm above the soil surface</tissue>
    </source>
</reference>
<protein>
    <submittedName>
        <fullName evidence="2">Uncharacterized protein</fullName>
    </submittedName>
</protein>
<dbReference type="AlphaFoldDB" id="A0A0A9EIH1"/>
<organism evidence="2">
    <name type="scientific">Arundo donax</name>
    <name type="common">Giant reed</name>
    <name type="synonym">Donax arundinaceus</name>
    <dbReference type="NCBI Taxonomy" id="35708"/>
    <lineage>
        <taxon>Eukaryota</taxon>
        <taxon>Viridiplantae</taxon>
        <taxon>Streptophyta</taxon>
        <taxon>Embryophyta</taxon>
        <taxon>Tracheophyta</taxon>
        <taxon>Spermatophyta</taxon>
        <taxon>Magnoliopsida</taxon>
        <taxon>Liliopsida</taxon>
        <taxon>Poales</taxon>
        <taxon>Poaceae</taxon>
        <taxon>PACMAD clade</taxon>
        <taxon>Arundinoideae</taxon>
        <taxon>Arundineae</taxon>
        <taxon>Arundo</taxon>
    </lineage>
</organism>
<evidence type="ECO:0000313" key="2">
    <source>
        <dbReference type="EMBL" id="JAD97610.1"/>
    </source>
</evidence>
<reference evidence="2" key="2">
    <citation type="journal article" date="2015" name="Data Brief">
        <title>Shoot transcriptome of the giant reed, Arundo donax.</title>
        <authorList>
            <person name="Barrero R.A."/>
            <person name="Guerrero F.D."/>
            <person name="Moolhuijzen P."/>
            <person name="Goolsby J.A."/>
            <person name="Tidwell J."/>
            <person name="Bellgard S.E."/>
            <person name="Bellgard M.I."/>
        </authorList>
    </citation>
    <scope>NUCLEOTIDE SEQUENCE</scope>
    <source>
        <tissue evidence="2">Shoot tissue taken approximately 20 cm above the soil surface</tissue>
    </source>
</reference>
<feature type="compositionally biased region" description="Polar residues" evidence="1">
    <location>
        <begin position="66"/>
        <end position="79"/>
    </location>
</feature>
<sequence>MVPTVHTSALRHNSVVSRSTLRNSESLSMEGLHSVTPSMAPKALRSLPTGVAPENSSYPDAKGSDAATSDVSPVSQSPSMLRQLCARSMAPHLRVTSMVPHLRVSSTGKVSQVHVQSVMLQAQNSGAKTMIPVGATPPLLSGPPKGHATPTSNEELKHHQTPGMRAKGIDCAARSVALKSPDSTAISTIEGQKDSTLKNVMSSNSASQCVANKKIPIQGVVASGTVTLAADALLALSGPYEKGIQLIIPGIYVPSESL</sequence>
<accession>A0A0A9EIH1</accession>
<feature type="region of interest" description="Disordered" evidence="1">
    <location>
        <begin position="1"/>
        <end position="79"/>
    </location>
</feature>